<keyword evidence="3 7" id="KW-0812">Transmembrane</keyword>
<keyword evidence="9" id="KW-0645">Protease</keyword>
<keyword evidence="10" id="KW-1185">Reference proteome</keyword>
<keyword evidence="6 7" id="KW-0472">Membrane</keyword>
<feature type="transmembrane region" description="Helical" evidence="7">
    <location>
        <begin position="238"/>
        <end position="254"/>
    </location>
</feature>
<comment type="subcellular location">
    <subcellularLocation>
        <location evidence="1">Membrane</location>
        <topology evidence="1">Multi-pass membrane protein</topology>
    </subcellularLocation>
</comment>
<dbReference type="EC" id="3.4.21.-" evidence="9"/>
<evidence type="ECO:0000256" key="7">
    <source>
        <dbReference type="SAM" id="Phobius"/>
    </source>
</evidence>
<dbReference type="PANTHER" id="PTHR43731:SF14">
    <property type="entry name" value="PRESENILIN-ASSOCIATED RHOMBOID-LIKE PROTEIN, MITOCHONDRIAL"/>
    <property type="match status" value="1"/>
</dbReference>
<gene>
    <name evidence="9" type="ORF">ACFFH7_33090</name>
</gene>
<evidence type="ECO:0000256" key="4">
    <source>
        <dbReference type="ARBA" id="ARBA00022801"/>
    </source>
</evidence>
<feature type="transmembrane region" description="Helical" evidence="7">
    <location>
        <begin position="261"/>
        <end position="279"/>
    </location>
</feature>
<name>A0ABV6N2Q9_9PSEU</name>
<feature type="transmembrane region" description="Helical" evidence="7">
    <location>
        <begin position="187"/>
        <end position="208"/>
    </location>
</feature>
<evidence type="ECO:0000313" key="9">
    <source>
        <dbReference type="EMBL" id="MFC0546390.1"/>
    </source>
</evidence>
<evidence type="ECO:0000256" key="5">
    <source>
        <dbReference type="ARBA" id="ARBA00022989"/>
    </source>
</evidence>
<evidence type="ECO:0000256" key="6">
    <source>
        <dbReference type="ARBA" id="ARBA00023136"/>
    </source>
</evidence>
<dbReference type="GO" id="GO:0008233">
    <property type="term" value="F:peptidase activity"/>
    <property type="evidence" value="ECO:0007669"/>
    <property type="project" value="UniProtKB-KW"/>
</dbReference>
<dbReference type="Pfam" id="PF01694">
    <property type="entry name" value="Rhomboid"/>
    <property type="match status" value="1"/>
</dbReference>
<evidence type="ECO:0000256" key="1">
    <source>
        <dbReference type="ARBA" id="ARBA00004141"/>
    </source>
</evidence>
<dbReference type="RefSeq" id="WP_273936638.1">
    <property type="nucleotide sequence ID" value="NZ_CP097263.1"/>
</dbReference>
<feature type="transmembrane region" description="Helical" evidence="7">
    <location>
        <begin position="162"/>
        <end position="181"/>
    </location>
</feature>
<keyword evidence="4 9" id="KW-0378">Hydrolase</keyword>
<proteinExistence type="inferred from homology"/>
<dbReference type="PANTHER" id="PTHR43731">
    <property type="entry name" value="RHOMBOID PROTEASE"/>
    <property type="match status" value="1"/>
</dbReference>
<dbReference type="InterPro" id="IPR022764">
    <property type="entry name" value="Peptidase_S54_rhomboid_dom"/>
</dbReference>
<dbReference type="InterPro" id="IPR050925">
    <property type="entry name" value="Rhomboid_protease_S54"/>
</dbReference>
<dbReference type="Proteomes" id="UP001589810">
    <property type="component" value="Unassembled WGS sequence"/>
</dbReference>
<reference evidence="9 10" key="1">
    <citation type="submission" date="2024-09" db="EMBL/GenBank/DDBJ databases">
        <authorList>
            <person name="Sun Q."/>
            <person name="Mori K."/>
        </authorList>
    </citation>
    <scope>NUCLEOTIDE SEQUENCE [LARGE SCALE GENOMIC DNA]</scope>
    <source>
        <strain evidence="9 10">TBRC 1432</strain>
    </source>
</reference>
<dbReference type="GO" id="GO:0006508">
    <property type="term" value="P:proteolysis"/>
    <property type="evidence" value="ECO:0007669"/>
    <property type="project" value="UniProtKB-KW"/>
</dbReference>
<evidence type="ECO:0000313" key="10">
    <source>
        <dbReference type="Proteomes" id="UP001589810"/>
    </source>
</evidence>
<dbReference type="InterPro" id="IPR035952">
    <property type="entry name" value="Rhomboid-like_sf"/>
</dbReference>
<comment type="similarity">
    <text evidence="2">Belongs to the peptidase S54 family.</text>
</comment>
<evidence type="ECO:0000256" key="3">
    <source>
        <dbReference type="ARBA" id="ARBA00022692"/>
    </source>
</evidence>
<dbReference type="Gene3D" id="1.20.1540.10">
    <property type="entry name" value="Rhomboid-like"/>
    <property type="match status" value="1"/>
</dbReference>
<evidence type="ECO:0000256" key="2">
    <source>
        <dbReference type="ARBA" id="ARBA00009045"/>
    </source>
</evidence>
<dbReference type="SUPFAM" id="SSF144091">
    <property type="entry name" value="Rhomboid-like"/>
    <property type="match status" value="1"/>
</dbReference>
<feature type="domain" description="Peptidase S54 rhomboid" evidence="8">
    <location>
        <begin position="121"/>
        <end position="252"/>
    </location>
</feature>
<feature type="transmembrane region" description="Helical" evidence="7">
    <location>
        <begin position="215"/>
        <end position="232"/>
    </location>
</feature>
<organism evidence="9 10">
    <name type="scientific">Kutzneria chonburiensis</name>
    <dbReference type="NCBI Taxonomy" id="1483604"/>
    <lineage>
        <taxon>Bacteria</taxon>
        <taxon>Bacillati</taxon>
        <taxon>Actinomycetota</taxon>
        <taxon>Actinomycetes</taxon>
        <taxon>Pseudonocardiales</taxon>
        <taxon>Pseudonocardiaceae</taxon>
        <taxon>Kutzneria</taxon>
    </lineage>
</organism>
<feature type="transmembrane region" description="Helical" evidence="7">
    <location>
        <begin position="131"/>
        <end position="150"/>
    </location>
</feature>
<feature type="transmembrane region" description="Helical" evidence="7">
    <location>
        <begin position="75"/>
        <end position="95"/>
    </location>
</feature>
<protein>
    <submittedName>
        <fullName evidence="9">Rhomboid family intramembrane serine protease</fullName>
        <ecNumber evidence="9">3.4.21.-</ecNumber>
    </submittedName>
</protein>
<dbReference type="EMBL" id="JBHLUD010000013">
    <property type="protein sequence ID" value="MFC0546390.1"/>
    <property type="molecule type" value="Genomic_DNA"/>
</dbReference>
<accession>A0ABV6N2Q9</accession>
<sequence>MTAPYGQPIDALPACYRHPGRHTGLRCTRCDRPTCPECLRDAAVGQQCVECVNEGQRTTRQPVTWAGARLVKQPVLVYLLIAANVAIYGITALQANSFAFNSNSPLFAEWVTWPRAAAVNDQWWRIVTGGFLHYGFIHIAVNMLSLWVLGRDLERVLGRVRFAAVYFLSLIGGSVAVMLFSDPDTGAAGASTALYGLMGCYLVAVVRLKLNPRPILATLALNVFITFALPGISITGHFGGLVVGAIAMAALVYAPQKNRAWWQGGVLVVLFLVLVLIYVTRAAQLVSALGPGT</sequence>
<comment type="caution">
    <text evidence="9">The sequence shown here is derived from an EMBL/GenBank/DDBJ whole genome shotgun (WGS) entry which is preliminary data.</text>
</comment>
<keyword evidence="5 7" id="KW-1133">Transmembrane helix</keyword>
<evidence type="ECO:0000259" key="8">
    <source>
        <dbReference type="Pfam" id="PF01694"/>
    </source>
</evidence>